<feature type="domain" description="Pyruvate carboxyltransferase" evidence="3">
    <location>
        <begin position="6"/>
        <end position="52"/>
    </location>
</feature>
<evidence type="ECO:0000256" key="1">
    <source>
        <dbReference type="ARBA" id="ARBA00022679"/>
    </source>
</evidence>
<dbReference type="InterPro" id="IPR002034">
    <property type="entry name" value="AIPM/Hcit_synth_CS"/>
</dbReference>
<dbReference type="Proteomes" id="UP001199525">
    <property type="component" value="Unassembled WGS sequence"/>
</dbReference>
<accession>A0ABS8I4T9</accession>
<evidence type="ECO:0000259" key="3">
    <source>
        <dbReference type="PROSITE" id="PS50991"/>
    </source>
</evidence>
<keyword evidence="1 2" id="KW-0808">Transferase</keyword>
<dbReference type="PROSITE" id="PS00815">
    <property type="entry name" value="AIPM_HOMOCIT_SYNTH_1"/>
    <property type="match status" value="1"/>
</dbReference>
<comment type="similarity">
    <text evidence="2">Belongs to the alpha-IPM synthase/homocitrate synthase family.</text>
</comment>
<evidence type="ECO:0000313" key="5">
    <source>
        <dbReference type="Proteomes" id="UP001199525"/>
    </source>
</evidence>
<dbReference type="PROSITE" id="PS50991">
    <property type="entry name" value="PYR_CT"/>
    <property type="match status" value="1"/>
</dbReference>
<sequence length="52" mass="5848">MSLSEFAIVESTLREGEQFVKANFSSDDKVEIAEALAAFGVEYIELTTKRYL</sequence>
<organism evidence="4 5">
    <name type="scientific">Nostoc favosum CHAB5714</name>
    <dbReference type="NCBI Taxonomy" id="2780399"/>
    <lineage>
        <taxon>Bacteria</taxon>
        <taxon>Bacillati</taxon>
        <taxon>Cyanobacteriota</taxon>
        <taxon>Cyanophyceae</taxon>
        <taxon>Nostocales</taxon>
        <taxon>Nostocaceae</taxon>
        <taxon>Nostoc</taxon>
        <taxon>Nostoc favosum</taxon>
    </lineage>
</organism>
<evidence type="ECO:0000256" key="2">
    <source>
        <dbReference type="RuleBase" id="RU003523"/>
    </source>
</evidence>
<dbReference type="EMBL" id="JAIVFQ010000007">
    <property type="protein sequence ID" value="MCC5599171.1"/>
    <property type="molecule type" value="Genomic_DNA"/>
</dbReference>
<dbReference type="RefSeq" id="WP_229484045.1">
    <property type="nucleotide sequence ID" value="NZ_JAIVFQ010000007.1"/>
</dbReference>
<dbReference type="SUPFAM" id="SSF51569">
    <property type="entry name" value="Aldolase"/>
    <property type="match status" value="1"/>
</dbReference>
<dbReference type="InterPro" id="IPR000891">
    <property type="entry name" value="PYR_CT"/>
</dbReference>
<dbReference type="Pfam" id="PF00682">
    <property type="entry name" value="HMGL-like"/>
    <property type="match status" value="1"/>
</dbReference>
<gene>
    <name evidence="4" type="ORF">LC586_08060</name>
</gene>
<comment type="caution">
    <text evidence="4">The sequence shown here is derived from an EMBL/GenBank/DDBJ whole genome shotgun (WGS) entry which is preliminary data.</text>
</comment>
<reference evidence="4 5" key="1">
    <citation type="journal article" date="2021" name="Microorganisms">
        <title>Genome Evolution of Filamentous Cyanobacterium Nostoc Species: From Facultative Symbiosis to Free Living.</title>
        <authorList>
            <person name="Huo D."/>
            <person name="Li H."/>
            <person name="Cai F."/>
            <person name="Guo X."/>
            <person name="Qiao Z."/>
            <person name="Wang W."/>
            <person name="Yu G."/>
            <person name="Li R."/>
        </authorList>
    </citation>
    <scope>NUCLEOTIDE SEQUENCE [LARGE SCALE GENOMIC DNA]</scope>
    <source>
        <strain evidence="4 5">CHAB 5714</strain>
    </source>
</reference>
<proteinExistence type="inferred from homology"/>
<name>A0ABS8I4T9_9NOSO</name>
<protein>
    <recommendedName>
        <fullName evidence="3">Pyruvate carboxyltransferase domain-containing protein</fullName>
    </recommendedName>
</protein>
<keyword evidence="5" id="KW-1185">Reference proteome</keyword>
<dbReference type="InterPro" id="IPR013785">
    <property type="entry name" value="Aldolase_TIM"/>
</dbReference>
<evidence type="ECO:0000313" key="4">
    <source>
        <dbReference type="EMBL" id="MCC5599171.1"/>
    </source>
</evidence>
<dbReference type="Gene3D" id="3.20.20.70">
    <property type="entry name" value="Aldolase class I"/>
    <property type="match status" value="1"/>
</dbReference>